<keyword evidence="5" id="KW-1185">Reference proteome</keyword>
<keyword evidence="1" id="KW-0175">Coiled coil</keyword>
<feature type="compositionally biased region" description="Polar residues" evidence="2">
    <location>
        <begin position="766"/>
        <end position="790"/>
    </location>
</feature>
<reference evidence="5" key="1">
    <citation type="submission" date="2015-02" db="EMBL/GenBank/DDBJ databases">
        <title>Genome sequencing for Strongylocentrotus purpuratus.</title>
        <authorList>
            <person name="Murali S."/>
            <person name="Liu Y."/>
            <person name="Vee V."/>
            <person name="English A."/>
            <person name="Wang M."/>
            <person name="Skinner E."/>
            <person name="Han Y."/>
            <person name="Muzny D.M."/>
            <person name="Worley K.C."/>
            <person name="Gibbs R.A."/>
        </authorList>
    </citation>
    <scope>NUCLEOTIDE SEQUENCE</scope>
</reference>
<feature type="coiled-coil region" evidence="1">
    <location>
        <begin position="217"/>
        <end position="244"/>
    </location>
</feature>
<sequence>MSVKKKNSRPREAHPQGPQGPLDRRDAIFTNLLLLGFERSEMEGRFNVPFTKDMFAVPNKKCFEVVMHFLFEKLNLSMAQDRFRYCWPITDKKQEQAYRKVVNNWLTEIKEEEDCNLPRIVPSLFLSPGGDKFYTFLLHFSRYVVHKVILKEIGVKERDLLLYPQLPSKDAEFGEQIGRALEACCVRHRRSFLSHLQKDLLLQEQWSSYSSELVGEYRRVGKEIRELEAQIKQEEARLMAQAKTRGSPSATRRRRSGALLDAEWDTMAVTRTQKVQKVREMWKTVATCHASQRQELEVVESILEGAANRYRLDGAELRVQVPEMLLRECHKELEKRNIDNTYESGKLNLLSLIQLWNLSLRLYLEKMHQAPMADYEGLQPEIVTQVHTHHAHLTNLQALRSSMSQEVLPSVKSSIGSLKRHLRPGYEAPTRQRAPNTHTSHFLGDGLGLLPSTPPVSFEPVSAAQASDDTPTRPMNKAFWKASPTVNTPEAVSSLVNNVNQAVYKQSSLTQGTPTSSLRLLREQINRPSKLPKPAPAKAAQQKLDRRRVQSAPARTQEQSQSEEESTLKLEDSTTKFIPHHEKREVKTQSRKVTKQSRTPALQKTKNVRTPSTRKTARKPGSSKGGDRSTSTPSHHTKTPVSSRPQDDHTSTSVTRAHQNLIDQIADSVVGAMSGSPEFKGLMESPLSLSPGHSESPLPLGIEDPLSVLDQSAFVTKDKLKHSPVTTPVNNHSSSTRAQHPASPLVLPSTAGSTRSPESDDVASLDTMSSQQLSSVKQRTSNGSQKSVTFSDHVDERNISTHSFGSDLNDSSMNGDVFASNPTLQSGQELTHLTRNGQTPDRTFQGNGGGAIAEDYLSPSPEHHRVNGGMELKSPLDKLFSLDDTSENGPDDFLLDASDRLEDLLVHVSPLVTPSATPKLNGSRSRLRYQHDLDDSALNGDSFASNGIFLSPALQCEPEVSHPILNEQIPTEFSLTPSSTTSSNTPPSPSPDHSKSNGRFTPNDKPFALDNTFENGQEAFFLDTSNRLEDLLVHISPLVSPSATPKLTKNRSRLSRQADTSFGSAPNSTAKGTLHRTPHLNDSSRFSLPANISGLSFGDESPFSANDASFLRDMSSLRLKTPGSKTPLSSYKASPSSRSPLLQTTPKTTIDFGILDEDDSILLPPSPYAPSPSATSPSGSVGQLINI</sequence>
<feature type="region of interest" description="Disordered" evidence="2">
    <location>
        <begin position="719"/>
        <end position="794"/>
    </location>
</feature>
<feature type="compositionally biased region" description="Polar residues" evidence="2">
    <location>
        <begin position="724"/>
        <end position="738"/>
    </location>
</feature>
<evidence type="ECO:0000313" key="5">
    <source>
        <dbReference type="Proteomes" id="UP000007110"/>
    </source>
</evidence>
<dbReference type="InterPro" id="IPR026797">
    <property type="entry name" value="HAUS_6"/>
</dbReference>
<dbReference type="GO" id="GO:0008017">
    <property type="term" value="F:microtubule binding"/>
    <property type="evidence" value="ECO:0000318"/>
    <property type="project" value="GO_Central"/>
</dbReference>
<feature type="region of interest" description="Disordered" evidence="2">
    <location>
        <begin position="427"/>
        <end position="446"/>
    </location>
</feature>
<evidence type="ECO:0000256" key="2">
    <source>
        <dbReference type="SAM" id="MobiDB-lite"/>
    </source>
</evidence>
<dbReference type="GO" id="GO:1990498">
    <property type="term" value="C:mitotic spindle microtubule"/>
    <property type="evidence" value="ECO:0000318"/>
    <property type="project" value="GO_Central"/>
</dbReference>
<dbReference type="KEGG" id="spu:762945"/>
<feature type="compositionally biased region" description="Low complexity" evidence="2">
    <location>
        <begin position="629"/>
        <end position="643"/>
    </location>
</feature>
<dbReference type="Proteomes" id="UP000007110">
    <property type="component" value="Unassembled WGS sequence"/>
</dbReference>
<protein>
    <recommendedName>
        <fullName evidence="3">HAUS augmin-like complex subunit 6 N-terminal domain-containing protein</fullName>
    </recommendedName>
</protein>
<dbReference type="OrthoDB" id="5575722at2759"/>
<dbReference type="AlphaFoldDB" id="A0A7M7N9R0"/>
<evidence type="ECO:0000256" key="1">
    <source>
        <dbReference type="SAM" id="Coils"/>
    </source>
</evidence>
<feature type="region of interest" description="Disordered" evidence="2">
    <location>
        <begin position="973"/>
        <end position="1009"/>
    </location>
</feature>
<evidence type="ECO:0000259" key="3">
    <source>
        <dbReference type="Pfam" id="PF14661"/>
    </source>
</evidence>
<evidence type="ECO:0000313" key="4">
    <source>
        <dbReference type="EnsemblMetazoa" id="XP_030832423"/>
    </source>
</evidence>
<organism evidence="4 5">
    <name type="scientific">Strongylocentrotus purpuratus</name>
    <name type="common">Purple sea urchin</name>
    <dbReference type="NCBI Taxonomy" id="7668"/>
    <lineage>
        <taxon>Eukaryota</taxon>
        <taxon>Metazoa</taxon>
        <taxon>Echinodermata</taxon>
        <taxon>Eleutherozoa</taxon>
        <taxon>Echinozoa</taxon>
        <taxon>Echinoidea</taxon>
        <taxon>Euechinoidea</taxon>
        <taxon>Echinacea</taxon>
        <taxon>Camarodonta</taxon>
        <taxon>Echinidea</taxon>
        <taxon>Strongylocentrotidae</taxon>
        <taxon>Strongylocentrotus</taxon>
    </lineage>
</organism>
<feature type="compositionally biased region" description="Low complexity" evidence="2">
    <location>
        <begin position="1127"/>
        <end position="1140"/>
    </location>
</feature>
<feature type="compositionally biased region" description="Low complexity" evidence="2">
    <location>
        <begin position="1171"/>
        <end position="1180"/>
    </location>
</feature>
<feature type="region of interest" description="Disordered" evidence="2">
    <location>
        <begin position="1161"/>
        <end position="1187"/>
    </location>
</feature>
<dbReference type="InParanoid" id="A0A7M7N9R0"/>
<reference evidence="4" key="2">
    <citation type="submission" date="2021-01" db="UniProtKB">
        <authorList>
            <consortium name="EnsemblMetazoa"/>
        </authorList>
    </citation>
    <scope>IDENTIFICATION</scope>
</reference>
<name>A0A7M7N9R0_STRPU</name>
<dbReference type="InterPro" id="IPR028163">
    <property type="entry name" value="HAUS_6_N"/>
</dbReference>
<feature type="region of interest" description="Disordered" evidence="2">
    <location>
        <begin position="1"/>
        <end position="24"/>
    </location>
</feature>
<dbReference type="PANTHER" id="PTHR16151">
    <property type="entry name" value="HAUS AUGMIN-LIKE COMPLEX SUBUNIT 6"/>
    <property type="match status" value="1"/>
</dbReference>
<dbReference type="OMA" id="CHKELEK"/>
<proteinExistence type="predicted"/>
<dbReference type="GO" id="GO:0051225">
    <property type="term" value="P:spindle assembly"/>
    <property type="evidence" value="ECO:0007669"/>
    <property type="project" value="InterPro"/>
</dbReference>
<feature type="compositionally biased region" description="Polar residues" evidence="2">
    <location>
        <begin position="1055"/>
        <end position="1071"/>
    </location>
</feature>
<feature type="region of interest" description="Disordered" evidence="2">
    <location>
        <begin position="682"/>
        <end position="703"/>
    </location>
</feature>
<dbReference type="EnsemblMetazoa" id="XM_030976563">
    <property type="protein sequence ID" value="XP_030832423"/>
    <property type="gene ID" value="LOC762945"/>
</dbReference>
<dbReference type="Pfam" id="PF14661">
    <property type="entry name" value="HAUS6_N"/>
    <property type="match status" value="1"/>
</dbReference>
<feature type="region of interest" description="Disordered" evidence="2">
    <location>
        <begin position="1040"/>
        <end position="1085"/>
    </location>
</feature>
<accession>A0A7M7N9R0</accession>
<feature type="domain" description="HAUS augmin-like complex subunit 6 N-terminal" evidence="3">
    <location>
        <begin position="28"/>
        <end position="283"/>
    </location>
</feature>
<feature type="region of interest" description="Disordered" evidence="2">
    <location>
        <begin position="1119"/>
        <end position="1145"/>
    </location>
</feature>
<dbReference type="GeneID" id="762945"/>
<feature type="compositionally biased region" description="Polar residues" evidence="2">
    <location>
        <begin position="596"/>
        <end position="614"/>
    </location>
</feature>
<feature type="compositionally biased region" description="Low complexity" evidence="2">
    <location>
        <begin position="973"/>
        <end position="985"/>
    </location>
</feature>
<dbReference type="GO" id="GO:0070652">
    <property type="term" value="C:HAUS complex"/>
    <property type="evidence" value="ECO:0007669"/>
    <property type="project" value="InterPro"/>
</dbReference>
<feature type="compositionally biased region" description="Basic and acidic residues" evidence="2">
    <location>
        <begin position="566"/>
        <end position="588"/>
    </location>
</feature>
<dbReference type="PANTHER" id="PTHR16151:SF2">
    <property type="entry name" value="HAUS AUGMIN-LIKE COMPLEX SUBUNIT 6"/>
    <property type="match status" value="1"/>
</dbReference>
<dbReference type="GO" id="GO:0000226">
    <property type="term" value="P:microtubule cytoskeleton organization"/>
    <property type="evidence" value="ECO:0000318"/>
    <property type="project" value="GO_Central"/>
</dbReference>
<feature type="region of interest" description="Disordered" evidence="2">
    <location>
        <begin position="454"/>
        <end position="475"/>
    </location>
</feature>
<feature type="region of interest" description="Disordered" evidence="2">
    <location>
        <begin position="526"/>
        <end position="655"/>
    </location>
</feature>
<dbReference type="RefSeq" id="XP_030832423.1">
    <property type="nucleotide sequence ID" value="XM_030976563.1"/>
</dbReference>